<keyword evidence="2" id="KW-1185">Reference proteome</keyword>
<proteinExistence type="predicted"/>
<evidence type="ECO:0000313" key="1">
    <source>
        <dbReference type="EMBL" id="GAA1769351.1"/>
    </source>
</evidence>
<comment type="caution">
    <text evidence="1">The sequence shown here is derived from an EMBL/GenBank/DDBJ whole genome shotgun (WGS) entry which is preliminary data.</text>
</comment>
<accession>A0ABN2KYB0</accession>
<gene>
    <name evidence="1" type="ORF">GCM10009681_45950</name>
</gene>
<protein>
    <submittedName>
        <fullName evidence="1">Uncharacterized protein</fullName>
    </submittedName>
</protein>
<organism evidence="1 2">
    <name type="scientific">Luedemannella helvata</name>
    <dbReference type="NCBI Taxonomy" id="349315"/>
    <lineage>
        <taxon>Bacteria</taxon>
        <taxon>Bacillati</taxon>
        <taxon>Actinomycetota</taxon>
        <taxon>Actinomycetes</taxon>
        <taxon>Micromonosporales</taxon>
        <taxon>Micromonosporaceae</taxon>
        <taxon>Luedemannella</taxon>
    </lineage>
</organism>
<sequence>METTAMNPITRILTAIADRQGDDDADRARGLHVTYVNGKRTVRLPQLPAIAAEYRSRLLAEGRLDDPVALAVARYEAAYLARATSAGRTVLHEAA</sequence>
<dbReference type="EMBL" id="BAAALS010000026">
    <property type="protein sequence ID" value="GAA1769351.1"/>
    <property type="molecule type" value="Genomic_DNA"/>
</dbReference>
<dbReference type="Proteomes" id="UP001500655">
    <property type="component" value="Unassembled WGS sequence"/>
</dbReference>
<evidence type="ECO:0000313" key="2">
    <source>
        <dbReference type="Proteomes" id="UP001500655"/>
    </source>
</evidence>
<reference evidence="1 2" key="1">
    <citation type="journal article" date="2019" name="Int. J. Syst. Evol. Microbiol.">
        <title>The Global Catalogue of Microorganisms (GCM) 10K type strain sequencing project: providing services to taxonomists for standard genome sequencing and annotation.</title>
        <authorList>
            <consortium name="The Broad Institute Genomics Platform"/>
            <consortium name="The Broad Institute Genome Sequencing Center for Infectious Disease"/>
            <person name="Wu L."/>
            <person name="Ma J."/>
        </authorList>
    </citation>
    <scope>NUCLEOTIDE SEQUENCE [LARGE SCALE GENOMIC DNA]</scope>
    <source>
        <strain evidence="1 2">JCM 13249</strain>
    </source>
</reference>
<name>A0ABN2KYB0_9ACTN</name>